<comment type="caution">
    <text evidence="2">The sequence shown here is derived from an EMBL/GenBank/DDBJ whole genome shotgun (WGS) entry which is preliminary data.</text>
</comment>
<dbReference type="PROSITE" id="PS50943">
    <property type="entry name" value="HTH_CROC1"/>
    <property type="match status" value="1"/>
</dbReference>
<dbReference type="RefSeq" id="WP_065410778.1">
    <property type="nucleotide sequence ID" value="NZ_MAYT01000023.1"/>
</dbReference>
<evidence type="ECO:0000259" key="1">
    <source>
        <dbReference type="PROSITE" id="PS50943"/>
    </source>
</evidence>
<dbReference type="SUPFAM" id="SSF47413">
    <property type="entry name" value="lambda repressor-like DNA-binding domains"/>
    <property type="match status" value="1"/>
</dbReference>
<dbReference type="Pfam" id="PF01381">
    <property type="entry name" value="HTH_3"/>
    <property type="match status" value="1"/>
</dbReference>
<accession>A0A1B9AU51</accession>
<dbReference type="GO" id="GO:0003677">
    <property type="term" value="F:DNA binding"/>
    <property type="evidence" value="ECO:0007669"/>
    <property type="project" value="InterPro"/>
</dbReference>
<sequence length="84" mass="9577">MNKSADIFVRTKVLRKYLKDNRLSEVQFAEMIGVAHSTVNRVLNGKRNPGSKFIAGVLKNFSDLNFEQIFSYNNELPKGKKEVS</sequence>
<dbReference type="AlphaFoldDB" id="A0A1B9AU51"/>
<dbReference type="CDD" id="cd00093">
    <property type="entry name" value="HTH_XRE"/>
    <property type="match status" value="1"/>
</dbReference>
<feature type="domain" description="HTH cro/C1-type" evidence="1">
    <location>
        <begin position="14"/>
        <end position="64"/>
    </location>
</feature>
<dbReference type="InterPro" id="IPR001387">
    <property type="entry name" value="Cro/C1-type_HTH"/>
</dbReference>
<proteinExistence type="predicted"/>
<gene>
    <name evidence="2" type="ORF">A8F95_08775</name>
</gene>
<dbReference type="Proteomes" id="UP000092578">
    <property type="component" value="Unassembled WGS sequence"/>
</dbReference>
<evidence type="ECO:0000313" key="2">
    <source>
        <dbReference type="EMBL" id="OCA87329.1"/>
    </source>
</evidence>
<dbReference type="Gene3D" id="1.10.260.40">
    <property type="entry name" value="lambda repressor-like DNA-binding domains"/>
    <property type="match status" value="1"/>
</dbReference>
<evidence type="ECO:0000313" key="3">
    <source>
        <dbReference type="Proteomes" id="UP000092578"/>
    </source>
</evidence>
<keyword evidence="3" id="KW-1185">Reference proteome</keyword>
<organism evidence="2 3">
    <name type="scientific">Pseudobacillus wudalianchiensis</name>
    <dbReference type="NCBI Taxonomy" id="1743143"/>
    <lineage>
        <taxon>Bacteria</taxon>
        <taxon>Bacillati</taxon>
        <taxon>Bacillota</taxon>
        <taxon>Bacilli</taxon>
        <taxon>Bacillales</taxon>
        <taxon>Bacillaceae</taxon>
        <taxon>Pseudobacillus</taxon>
    </lineage>
</organism>
<dbReference type="EMBL" id="MAYT01000023">
    <property type="protein sequence ID" value="OCA87329.1"/>
    <property type="molecule type" value="Genomic_DNA"/>
</dbReference>
<name>A0A1B9AU51_9BACI</name>
<dbReference type="SMART" id="SM00530">
    <property type="entry name" value="HTH_XRE"/>
    <property type="match status" value="1"/>
</dbReference>
<protein>
    <recommendedName>
        <fullName evidence="1">HTH cro/C1-type domain-containing protein</fullName>
    </recommendedName>
</protein>
<reference evidence="3" key="1">
    <citation type="submission" date="2016-05" db="EMBL/GenBank/DDBJ databases">
        <authorList>
            <person name="Liu B."/>
            <person name="Wang J."/>
            <person name="Zhu Y."/>
            <person name="Liu G."/>
            <person name="Chen Q."/>
            <person name="Chen Z."/>
            <person name="Lan J."/>
            <person name="Che J."/>
            <person name="Ge C."/>
            <person name="Shi H."/>
            <person name="Pan Z."/>
            <person name="Liu X."/>
        </authorList>
    </citation>
    <scope>NUCLEOTIDE SEQUENCE [LARGE SCALE GENOMIC DNA]</scope>
    <source>
        <strain evidence="3">FJAT-27215</strain>
    </source>
</reference>
<dbReference type="InterPro" id="IPR010982">
    <property type="entry name" value="Lambda_DNA-bd_dom_sf"/>
</dbReference>